<comment type="pathway">
    <text evidence="2">Glycan metabolism; osmoregulated periplasmic glucan (OPG) biosynthesis.</text>
</comment>
<gene>
    <name evidence="8" type="ORF">SAMN04488118_102388</name>
</gene>
<dbReference type="InterPro" id="IPR006311">
    <property type="entry name" value="TAT_signal"/>
</dbReference>
<feature type="chain" id="PRO_5011500289" evidence="6">
    <location>
        <begin position="27"/>
        <end position="512"/>
    </location>
</feature>
<feature type="domain" description="Glucan biosynthesis periplasmic MdoG C-terminal" evidence="7">
    <location>
        <begin position="36"/>
        <end position="510"/>
    </location>
</feature>
<dbReference type="OrthoDB" id="9777817at2"/>
<dbReference type="FunFam" id="2.70.98.10:FF:000001">
    <property type="entry name" value="Glucans biosynthesis protein G"/>
    <property type="match status" value="1"/>
</dbReference>
<name>A0A1G5Q160_9RHOB</name>
<dbReference type="RefSeq" id="WP_090216687.1">
    <property type="nucleotide sequence ID" value="NZ_FMWG01000002.1"/>
</dbReference>
<evidence type="ECO:0000313" key="8">
    <source>
        <dbReference type="EMBL" id="SCZ55200.1"/>
    </source>
</evidence>
<dbReference type="InterPro" id="IPR007444">
    <property type="entry name" value="Glucan_biosyn_MdoG_C"/>
</dbReference>
<evidence type="ECO:0000313" key="9">
    <source>
        <dbReference type="Proteomes" id="UP000198767"/>
    </source>
</evidence>
<dbReference type="Gene3D" id="2.60.40.10">
    <property type="entry name" value="Immunoglobulins"/>
    <property type="match status" value="1"/>
</dbReference>
<dbReference type="SUPFAM" id="SSF74650">
    <property type="entry name" value="Galactose mutarotase-like"/>
    <property type="match status" value="1"/>
</dbReference>
<evidence type="ECO:0000256" key="6">
    <source>
        <dbReference type="SAM" id="SignalP"/>
    </source>
</evidence>
<dbReference type="PANTHER" id="PTHR30504">
    <property type="entry name" value="GLUCANS BIOSYNTHESIS PROTEIN"/>
    <property type="match status" value="1"/>
</dbReference>
<dbReference type="PIRSF" id="PIRSF006281">
    <property type="entry name" value="MdoG"/>
    <property type="match status" value="1"/>
</dbReference>
<dbReference type="PANTHER" id="PTHR30504:SF2">
    <property type="entry name" value="GLUCANS BIOSYNTHESIS PROTEIN G"/>
    <property type="match status" value="1"/>
</dbReference>
<evidence type="ECO:0000256" key="5">
    <source>
        <dbReference type="ARBA" id="ARBA00022764"/>
    </source>
</evidence>
<evidence type="ECO:0000259" key="7">
    <source>
        <dbReference type="Pfam" id="PF04349"/>
    </source>
</evidence>
<proteinExistence type="inferred from homology"/>
<dbReference type="GO" id="GO:0003824">
    <property type="term" value="F:catalytic activity"/>
    <property type="evidence" value="ECO:0007669"/>
    <property type="project" value="InterPro"/>
</dbReference>
<dbReference type="InterPro" id="IPR014438">
    <property type="entry name" value="Glucan_biosyn_MdoG/MdoD"/>
</dbReference>
<dbReference type="GO" id="GO:0051274">
    <property type="term" value="P:beta-glucan biosynthetic process"/>
    <property type="evidence" value="ECO:0007669"/>
    <property type="project" value="TreeGrafter"/>
</dbReference>
<dbReference type="InterPro" id="IPR014756">
    <property type="entry name" value="Ig_E-set"/>
</dbReference>
<keyword evidence="4 6" id="KW-0732">Signal</keyword>
<keyword evidence="9" id="KW-1185">Reference proteome</keyword>
<dbReference type="UniPathway" id="UPA00637"/>
<organism evidence="8 9">
    <name type="scientific">Epibacterium ulvae</name>
    <dbReference type="NCBI Taxonomy" id="1156985"/>
    <lineage>
        <taxon>Bacteria</taxon>
        <taxon>Pseudomonadati</taxon>
        <taxon>Pseudomonadota</taxon>
        <taxon>Alphaproteobacteria</taxon>
        <taxon>Rhodobacterales</taxon>
        <taxon>Roseobacteraceae</taxon>
        <taxon>Epibacterium</taxon>
    </lineage>
</organism>
<sequence length="512" mass="57566">MSRLTRRSFLSMALGTTSLIALPVSASTNAPSTTPFRHADVIERARILATKTFSHRPSVPEDWLNQSYDDYKARWFRTTDALWADTDRSYNIDFFLPGLYFPRAVQVYSVTDGHIEHQPFNINLFEAHKRAPDLSTEGNLGYSGIRLRTQFNAPDKKNEFCVFQGASYFRAIGAEHAYGLSARGLALKTGDAEGEEFPEFTDFWLEAPAPDQKNMVVHALMDSPSLSGAYRFNITPGTNCVMDVEATLFARTELPHVGLGPLTSMFLYDDTNRHLFDDFRPAVHDSEGLLVKNGNGEILWRPLANPKHLQISSFVDENPQGFGLMQRSRDLSDFADLEAHYHRRPSLWVEPLGDWGKGAVTLVEIPADKEIYDNIVAYWRPREPFAAGSEIKLSYRLTWGEEPDMVLPRVLNTASGEKIFGDPGRLMIVDFEASPLFADFVDGEEGEGILDIHISSPHVETTDGVLQRNPETGGLRLAFSFDPGEQDHIELRAQLRKDGAAASEVWLYRWTT</sequence>
<protein>
    <submittedName>
        <fullName evidence="8">Glucans biosynthesis protein</fullName>
    </submittedName>
</protein>
<dbReference type="SUPFAM" id="SSF81296">
    <property type="entry name" value="E set domains"/>
    <property type="match status" value="1"/>
</dbReference>
<dbReference type="InterPro" id="IPR014718">
    <property type="entry name" value="GH-type_carb-bd"/>
</dbReference>
<comment type="subcellular location">
    <subcellularLocation>
        <location evidence="1">Periplasm</location>
    </subcellularLocation>
</comment>
<dbReference type="Pfam" id="PF04349">
    <property type="entry name" value="MdoG"/>
    <property type="match status" value="1"/>
</dbReference>
<reference evidence="8 9" key="1">
    <citation type="submission" date="2016-10" db="EMBL/GenBank/DDBJ databases">
        <authorList>
            <person name="de Groot N.N."/>
        </authorList>
    </citation>
    <scope>NUCLEOTIDE SEQUENCE [LARGE SCALE GENOMIC DNA]</scope>
    <source>
        <strain evidence="8 9">U95</strain>
    </source>
</reference>
<dbReference type="GO" id="GO:0030288">
    <property type="term" value="C:outer membrane-bounded periplasmic space"/>
    <property type="evidence" value="ECO:0007669"/>
    <property type="project" value="TreeGrafter"/>
</dbReference>
<accession>A0A1G5Q160</accession>
<evidence type="ECO:0000256" key="4">
    <source>
        <dbReference type="ARBA" id="ARBA00022729"/>
    </source>
</evidence>
<dbReference type="InterPro" id="IPR013783">
    <property type="entry name" value="Ig-like_fold"/>
</dbReference>
<keyword evidence="5" id="KW-0574">Periplasm</keyword>
<feature type="signal peptide" evidence="6">
    <location>
        <begin position="1"/>
        <end position="26"/>
    </location>
</feature>
<dbReference type="AlphaFoldDB" id="A0A1G5Q160"/>
<dbReference type="PROSITE" id="PS51318">
    <property type="entry name" value="TAT"/>
    <property type="match status" value="1"/>
</dbReference>
<dbReference type="Gene3D" id="2.70.98.10">
    <property type="match status" value="1"/>
</dbReference>
<evidence type="ECO:0000256" key="2">
    <source>
        <dbReference type="ARBA" id="ARBA00005001"/>
    </source>
</evidence>
<dbReference type="InterPro" id="IPR011013">
    <property type="entry name" value="Gal_mutarotase_sf_dom"/>
</dbReference>
<dbReference type="EMBL" id="FMWG01000002">
    <property type="protein sequence ID" value="SCZ55200.1"/>
    <property type="molecule type" value="Genomic_DNA"/>
</dbReference>
<dbReference type="Proteomes" id="UP000198767">
    <property type="component" value="Unassembled WGS sequence"/>
</dbReference>
<dbReference type="GO" id="GO:0030246">
    <property type="term" value="F:carbohydrate binding"/>
    <property type="evidence" value="ECO:0007669"/>
    <property type="project" value="InterPro"/>
</dbReference>
<evidence type="ECO:0000256" key="3">
    <source>
        <dbReference type="ARBA" id="ARBA00009284"/>
    </source>
</evidence>
<dbReference type="STRING" id="1156985.SAMN04488118_102388"/>
<evidence type="ECO:0000256" key="1">
    <source>
        <dbReference type="ARBA" id="ARBA00004418"/>
    </source>
</evidence>
<comment type="similarity">
    <text evidence="3">Belongs to the OpgD/OpgG family.</text>
</comment>